<sequence length="185" mass="19693">MDLRFETDAGPLMLTNVKCWVSTGNLPANVGDILSSRAIMYKLGFDPRAMLREAASVTDAIDMADAVSHSGVVQAVLDELVDDLAEEEEEEELLPLEMDSCFPDMVAVNAAAETAKVKVVLDAKVVEASLDAVHLVVLASGQAWPLRLVDGVIWVPVAAAELQLRLCVCAHASLAGHRTAKATLA</sequence>
<feature type="non-terminal residue" evidence="1">
    <location>
        <position position="185"/>
    </location>
</feature>
<protein>
    <submittedName>
        <fullName evidence="1">Uncharacterized protein</fullName>
    </submittedName>
</protein>
<reference evidence="1 2" key="1">
    <citation type="journal article" date="2018" name="J. Invertebr. Pathol.">
        <title>New genotyping method for the causative agent of crayfish plague (Aphanomyces astaci) based on whole genome data.</title>
        <authorList>
            <person name="Minardi D."/>
            <person name="Studholme D.J."/>
            <person name="van der Giezen M."/>
            <person name="Pretto T."/>
            <person name="Oidtmann B."/>
        </authorList>
    </citation>
    <scope>NUCLEOTIDE SEQUENCE [LARGE SCALE GENOMIC DNA]</scope>
    <source>
        <strain evidence="1 2">KB13</strain>
    </source>
</reference>
<organism evidence="1 2">
    <name type="scientific">Aphanomyces astaci</name>
    <name type="common">Crayfish plague agent</name>
    <dbReference type="NCBI Taxonomy" id="112090"/>
    <lineage>
        <taxon>Eukaryota</taxon>
        <taxon>Sar</taxon>
        <taxon>Stramenopiles</taxon>
        <taxon>Oomycota</taxon>
        <taxon>Saprolegniomycetes</taxon>
        <taxon>Saprolegniales</taxon>
        <taxon>Verrucalvaceae</taxon>
        <taxon>Aphanomyces</taxon>
    </lineage>
</organism>
<gene>
    <name evidence="1" type="ORF">DYB28_014860</name>
</gene>
<name>A0A9X8DQU5_APHAT</name>
<accession>A0A9X8DQU5</accession>
<dbReference type="Proteomes" id="UP000275652">
    <property type="component" value="Unassembled WGS sequence"/>
</dbReference>
<evidence type="ECO:0000313" key="2">
    <source>
        <dbReference type="Proteomes" id="UP000275652"/>
    </source>
</evidence>
<comment type="caution">
    <text evidence="1">The sequence shown here is derived from an EMBL/GenBank/DDBJ whole genome shotgun (WGS) entry which is preliminary data.</text>
</comment>
<evidence type="ECO:0000313" key="1">
    <source>
        <dbReference type="EMBL" id="RLO02024.1"/>
    </source>
</evidence>
<proteinExistence type="predicted"/>
<dbReference type="AlphaFoldDB" id="A0A9X8DQU5"/>
<dbReference type="EMBL" id="QUTI01034655">
    <property type="protein sequence ID" value="RLO02024.1"/>
    <property type="molecule type" value="Genomic_DNA"/>
</dbReference>